<dbReference type="Gene3D" id="1.50.10.10">
    <property type="match status" value="1"/>
</dbReference>
<evidence type="ECO:0000313" key="2">
    <source>
        <dbReference type="Proteomes" id="UP001067708"/>
    </source>
</evidence>
<evidence type="ECO:0000313" key="1">
    <source>
        <dbReference type="EMBL" id="MCZ0832780.1"/>
    </source>
</evidence>
<dbReference type="InterPro" id="IPR012341">
    <property type="entry name" value="6hp_glycosidase-like_sf"/>
</dbReference>
<name>A0ABT4I146_9BACL</name>
<gene>
    <name evidence="1" type="ORF">O0535_18785</name>
</gene>
<evidence type="ECO:0008006" key="3">
    <source>
        <dbReference type="Google" id="ProtNLM"/>
    </source>
</evidence>
<protein>
    <recommendedName>
        <fullName evidence="3">Glycosyl hydrolase</fullName>
    </recommendedName>
</protein>
<dbReference type="Proteomes" id="UP001067708">
    <property type="component" value="Unassembled WGS sequence"/>
</dbReference>
<keyword evidence="2" id="KW-1185">Reference proteome</keyword>
<accession>A0ABT4I146</accession>
<organism evidence="1 2">
    <name type="scientific">Brevibacillus halotolerans</name>
    <dbReference type="NCBI Taxonomy" id="1507437"/>
    <lineage>
        <taxon>Bacteria</taxon>
        <taxon>Bacillati</taxon>
        <taxon>Bacillota</taxon>
        <taxon>Bacilli</taxon>
        <taxon>Bacillales</taxon>
        <taxon>Paenibacillaceae</taxon>
        <taxon>Brevibacillus</taxon>
    </lineage>
</organism>
<comment type="caution">
    <text evidence="1">The sequence shown here is derived from an EMBL/GenBank/DDBJ whole genome shotgun (WGS) entry which is preliminary data.</text>
</comment>
<dbReference type="SUPFAM" id="SSF48208">
    <property type="entry name" value="Six-hairpin glycosidases"/>
    <property type="match status" value="1"/>
</dbReference>
<reference evidence="1" key="1">
    <citation type="submission" date="2022-09" db="EMBL/GenBank/DDBJ databases">
        <title>Genome analysis and characterization of larvicidal activity of Brevibacillus strains.</title>
        <authorList>
            <person name="Patrusheva E.V."/>
            <person name="Izotova A.O."/>
            <person name="Toshchakov S.V."/>
            <person name="Sineoky S.P."/>
        </authorList>
    </citation>
    <scope>NUCLEOTIDE SEQUENCE</scope>
    <source>
        <strain evidence="1">VKPM_B-13244</strain>
    </source>
</reference>
<proteinExistence type="predicted"/>
<dbReference type="EMBL" id="JAPTNG010000016">
    <property type="protein sequence ID" value="MCZ0832780.1"/>
    <property type="molecule type" value="Genomic_DNA"/>
</dbReference>
<dbReference type="RefSeq" id="WP_258418046.1">
    <property type="nucleotide sequence ID" value="NZ_JAPTNG010000016.1"/>
</dbReference>
<dbReference type="InterPro" id="IPR008928">
    <property type="entry name" value="6-hairpin_glycosidase_sf"/>
</dbReference>
<sequence>MGIKMCKKGIGVFGILVVLILFLSFFDGRVNQQDEPSVSITLAEPTTFGSVAEQKLFYFTQKHMASPEGGIYTNYLVSSDETKGHAVISESVGLLLKYAVASRNQALFEQQLKLLQHRFVEDDFIVWIYPRTGHDIVNSSVDDLRIIEAMLDGAQLFNNEQAYDLGIRLAKGLLATNSDGKWLFDYADKKKRQVASTVQIRYANLSALRKLANAILEYVPIYEQMKKLLEQAEQTNGLYALAYLPNEGTYVQDPVLQTTAVSANMSEQLITALYAEKAGISTIHMRKRLAESLQKTGMLFATVDKQSGDMKADIESPAVYALAAMLFIESDQRSLANQCLRRLEELQVSSQSYHDAPSDIRKKAVQFEGGYLDVYTLQAFSFDQLESLLAMRIGGGNRE</sequence>